<dbReference type="PANTHER" id="PTHR11439:SF463">
    <property type="entry name" value="REVERSE TRANSCRIPTASE TY1_COPIA-TYPE DOMAIN-CONTAINING PROTEIN"/>
    <property type="match status" value="1"/>
</dbReference>
<comment type="caution">
    <text evidence="2">The sequence shown here is derived from an EMBL/GenBank/DDBJ whole genome shotgun (WGS) entry which is preliminary data.</text>
</comment>
<dbReference type="InterPro" id="IPR013103">
    <property type="entry name" value="RVT_2"/>
</dbReference>
<evidence type="ECO:0000313" key="2">
    <source>
        <dbReference type="EMBL" id="KAI5334718.1"/>
    </source>
</evidence>
<dbReference type="InterPro" id="IPR043502">
    <property type="entry name" value="DNA/RNA_pol_sf"/>
</dbReference>
<sequence>MTQPPGFIDHSQPSHVCRLHKAIYSLKQAPRAWYTELKQFLISFGFHNSKSDSSLFIYNTTDVTIYFLVYVEDLLVTGNRDYRTSTTAYVVYLGSNVISWCSRKQKTIARSSTEAEYRAIASTTAELTWISSLLTELGITTSQPDFIL</sequence>
<gene>
    <name evidence="2" type="ORF">L3X38_024851</name>
</gene>
<evidence type="ECO:0000313" key="3">
    <source>
        <dbReference type="Proteomes" id="UP001054821"/>
    </source>
</evidence>
<protein>
    <recommendedName>
        <fullName evidence="1">Reverse transcriptase Ty1/copia-type domain-containing protein</fullName>
    </recommendedName>
</protein>
<dbReference type="CDD" id="cd09272">
    <property type="entry name" value="RNase_HI_RT_Ty1"/>
    <property type="match status" value="1"/>
</dbReference>
<dbReference type="Pfam" id="PF07727">
    <property type="entry name" value="RVT_2"/>
    <property type="match status" value="1"/>
</dbReference>
<dbReference type="AlphaFoldDB" id="A0AAD4Z7G2"/>
<dbReference type="PANTHER" id="PTHR11439">
    <property type="entry name" value="GAG-POL-RELATED RETROTRANSPOSON"/>
    <property type="match status" value="1"/>
</dbReference>
<organism evidence="2 3">
    <name type="scientific">Prunus dulcis</name>
    <name type="common">Almond</name>
    <name type="synonym">Amygdalus dulcis</name>
    <dbReference type="NCBI Taxonomy" id="3755"/>
    <lineage>
        <taxon>Eukaryota</taxon>
        <taxon>Viridiplantae</taxon>
        <taxon>Streptophyta</taxon>
        <taxon>Embryophyta</taxon>
        <taxon>Tracheophyta</taxon>
        <taxon>Spermatophyta</taxon>
        <taxon>Magnoliopsida</taxon>
        <taxon>eudicotyledons</taxon>
        <taxon>Gunneridae</taxon>
        <taxon>Pentapetalae</taxon>
        <taxon>rosids</taxon>
        <taxon>fabids</taxon>
        <taxon>Rosales</taxon>
        <taxon>Rosaceae</taxon>
        <taxon>Amygdaloideae</taxon>
        <taxon>Amygdaleae</taxon>
        <taxon>Prunus</taxon>
    </lineage>
</organism>
<dbReference type="EMBL" id="JAJFAZ020000004">
    <property type="protein sequence ID" value="KAI5334718.1"/>
    <property type="molecule type" value="Genomic_DNA"/>
</dbReference>
<reference evidence="2 3" key="1">
    <citation type="journal article" date="2022" name="G3 (Bethesda)">
        <title>Whole-genome sequence and methylome profiling of the almond [Prunus dulcis (Mill.) D.A. Webb] cultivar 'Nonpareil'.</title>
        <authorList>
            <person name="D'Amico-Willman K.M."/>
            <person name="Ouma W.Z."/>
            <person name="Meulia T."/>
            <person name="Sideli G.M."/>
            <person name="Gradziel T.M."/>
            <person name="Fresnedo-Ramirez J."/>
        </authorList>
    </citation>
    <scope>NUCLEOTIDE SEQUENCE [LARGE SCALE GENOMIC DNA]</scope>
    <source>
        <strain evidence="2">Clone GOH B32 T37-40</strain>
    </source>
</reference>
<feature type="domain" description="Reverse transcriptase Ty1/copia-type" evidence="1">
    <location>
        <begin position="1"/>
        <end position="79"/>
    </location>
</feature>
<name>A0AAD4Z7G2_PRUDU</name>
<dbReference type="SUPFAM" id="SSF56672">
    <property type="entry name" value="DNA/RNA polymerases"/>
    <property type="match status" value="1"/>
</dbReference>
<evidence type="ECO:0000259" key="1">
    <source>
        <dbReference type="Pfam" id="PF07727"/>
    </source>
</evidence>
<keyword evidence="3" id="KW-1185">Reference proteome</keyword>
<accession>A0AAD4Z7G2</accession>
<proteinExistence type="predicted"/>
<dbReference type="Proteomes" id="UP001054821">
    <property type="component" value="Chromosome 4"/>
</dbReference>